<proteinExistence type="predicted"/>
<dbReference type="GeneID" id="7452792"/>
<dbReference type="eggNOG" id="ENOG502RWCM">
    <property type="taxonomic scope" value="Eukaryota"/>
</dbReference>
<dbReference type="PaxDb" id="35128-Thaps3093"/>
<keyword evidence="2" id="KW-1185">Reference proteome</keyword>
<protein>
    <recommendedName>
        <fullName evidence="3">Sulfotransferase domain-containing protein</fullName>
    </recommendedName>
</protein>
<dbReference type="Proteomes" id="UP000001449">
    <property type="component" value="Chromosome 3"/>
</dbReference>
<evidence type="ECO:0008006" key="3">
    <source>
        <dbReference type="Google" id="ProtNLM"/>
    </source>
</evidence>
<dbReference type="HOGENOM" id="CLU_944891_0_0_1"/>
<organism evidence="1 2">
    <name type="scientific">Thalassiosira pseudonana</name>
    <name type="common">Marine diatom</name>
    <name type="synonym">Cyclotella nana</name>
    <dbReference type="NCBI Taxonomy" id="35128"/>
    <lineage>
        <taxon>Eukaryota</taxon>
        <taxon>Sar</taxon>
        <taxon>Stramenopiles</taxon>
        <taxon>Ochrophyta</taxon>
        <taxon>Bacillariophyta</taxon>
        <taxon>Coscinodiscophyceae</taxon>
        <taxon>Thalassiosirophycidae</taxon>
        <taxon>Thalassiosirales</taxon>
        <taxon>Thalassiosiraceae</taxon>
        <taxon>Thalassiosira</taxon>
    </lineage>
</organism>
<evidence type="ECO:0000313" key="1">
    <source>
        <dbReference type="EMBL" id="EED94086.1"/>
    </source>
</evidence>
<dbReference type="KEGG" id="tps:THAPSDRAFT_3093"/>
<sequence length="295" mass="33246">MKQQKPRIGIMMTPGYISKGIGMWIKHALENTMKLSGMEIEILFTSQVPVYGYGKSHGFTKLIRVVVLPLPLAVGDFYLYSVNAMQANEGRENGDSLEMIDKDAMQNTAPPTASVINRYLQLILRWHCRLSHVSAHTSMFTLSLEDVLKDPIDMLDRILQFVWREDWEWEGGNKKAGSGKKLWKQTAIDLVGAELDNKGSSLQSLLEHVSEILPAVSNAGQNNDLITAIQSSFANEMKLSKDMTAWPCPSFWEGENDNDKYFANALVPNCKEDDPFVRCTVNRDRCEVRGDPKCK</sequence>
<dbReference type="RefSeq" id="XP_002288650.1">
    <property type="nucleotide sequence ID" value="XM_002288614.1"/>
</dbReference>
<reference evidence="1 2" key="1">
    <citation type="journal article" date="2004" name="Science">
        <title>The genome of the diatom Thalassiosira pseudonana: ecology, evolution, and metabolism.</title>
        <authorList>
            <person name="Armbrust E.V."/>
            <person name="Berges J.A."/>
            <person name="Bowler C."/>
            <person name="Green B.R."/>
            <person name="Martinez D."/>
            <person name="Putnam N.H."/>
            <person name="Zhou S."/>
            <person name="Allen A.E."/>
            <person name="Apt K.E."/>
            <person name="Bechner M."/>
            <person name="Brzezinski M.A."/>
            <person name="Chaal B.K."/>
            <person name="Chiovitti A."/>
            <person name="Davis A.K."/>
            <person name="Demarest M.S."/>
            <person name="Detter J.C."/>
            <person name="Glavina T."/>
            <person name="Goodstein D."/>
            <person name="Hadi M.Z."/>
            <person name="Hellsten U."/>
            <person name="Hildebrand M."/>
            <person name="Jenkins B.D."/>
            <person name="Jurka J."/>
            <person name="Kapitonov V.V."/>
            <person name="Kroger N."/>
            <person name="Lau W.W."/>
            <person name="Lane T.W."/>
            <person name="Larimer F.W."/>
            <person name="Lippmeier J.C."/>
            <person name="Lucas S."/>
            <person name="Medina M."/>
            <person name="Montsant A."/>
            <person name="Obornik M."/>
            <person name="Parker M.S."/>
            <person name="Palenik B."/>
            <person name="Pazour G.J."/>
            <person name="Richardson P.M."/>
            <person name="Rynearson T.A."/>
            <person name="Saito M.A."/>
            <person name="Schwartz D.C."/>
            <person name="Thamatrakoln K."/>
            <person name="Valentin K."/>
            <person name="Vardi A."/>
            <person name="Wilkerson F.P."/>
            <person name="Rokhsar D.S."/>
        </authorList>
    </citation>
    <scope>NUCLEOTIDE SEQUENCE [LARGE SCALE GENOMIC DNA]</scope>
    <source>
        <strain evidence="1 2">CCMP1335</strain>
    </source>
</reference>
<dbReference type="AlphaFoldDB" id="B8BWS8"/>
<dbReference type="InParanoid" id="B8BWS8"/>
<reference evidence="1 2" key="2">
    <citation type="journal article" date="2008" name="Nature">
        <title>The Phaeodactylum genome reveals the evolutionary history of diatom genomes.</title>
        <authorList>
            <person name="Bowler C."/>
            <person name="Allen A.E."/>
            <person name="Badger J.H."/>
            <person name="Grimwood J."/>
            <person name="Jabbari K."/>
            <person name="Kuo A."/>
            <person name="Maheswari U."/>
            <person name="Martens C."/>
            <person name="Maumus F."/>
            <person name="Otillar R.P."/>
            <person name="Rayko E."/>
            <person name="Salamov A."/>
            <person name="Vandepoele K."/>
            <person name="Beszteri B."/>
            <person name="Gruber A."/>
            <person name="Heijde M."/>
            <person name="Katinka M."/>
            <person name="Mock T."/>
            <person name="Valentin K."/>
            <person name="Verret F."/>
            <person name="Berges J.A."/>
            <person name="Brownlee C."/>
            <person name="Cadoret J.P."/>
            <person name="Chiovitti A."/>
            <person name="Choi C.J."/>
            <person name="Coesel S."/>
            <person name="De Martino A."/>
            <person name="Detter J.C."/>
            <person name="Durkin C."/>
            <person name="Falciatore A."/>
            <person name="Fournet J."/>
            <person name="Haruta M."/>
            <person name="Huysman M.J."/>
            <person name="Jenkins B.D."/>
            <person name="Jiroutova K."/>
            <person name="Jorgensen R.E."/>
            <person name="Joubert Y."/>
            <person name="Kaplan A."/>
            <person name="Kroger N."/>
            <person name="Kroth P.G."/>
            <person name="La Roche J."/>
            <person name="Lindquist E."/>
            <person name="Lommer M."/>
            <person name="Martin-Jezequel V."/>
            <person name="Lopez P.J."/>
            <person name="Lucas S."/>
            <person name="Mangogna M."/>
            <person name="McGinnis K."/>
            <person name="Medlin L.K."/>
            <person name="Montsant A."/>
            <person name="Oudot-Le Secq M.P."/>
            <person name="Napoli C."/>
            <person name="Obornik M."/>
            <person name="Parker M.S."/>
            <person name="Petit J.L."/>
            <person name="Porcel B.M."/>
            <person name="Poulsen N."/>
            <person name="Robison M."/>
            <person name="Rychlewski L."/>
            <person name="Rynearson T.A."/>
            <person name="Schmutz J."/>
            <person name="Shapiro H."/>
            <person name="Siaut M."/>
            <person name="Stanley M."/>
            <person name="Sussman M.R."/>
            <person name="Taylor A.R."/>
            <person name="Vardi A."/>
            <person name="von Dassow P."/>
            <person name="Vyverman W."/>
            <person name="Willis A."/>
            <person name="Wyrwicz L.S."/>
            <person name="Rokhsar D.S."/>
            <person name="Weissenbach J."/>
            <person name="Armbrust E.V."/>
            <person name="Green B.R."/>
            <person name="Van de Peer Y."/>
            <person name="Grigoriev I.V."/>
        </authorList>
    </citation>
    <scope>NUCLEOTIDE SEQUENCE [LARGE SCALE GENOMIC DNA]</scope>
    <source>
        <strain evidence="1 2">CCMP1335</strain>
    </source>
</reference>
<evidence type="ECO:0000313" key="2">
    <source>
        <dbReference type="Proteomes" id="UP000001449"/>
    </source>
</evidence>
<dbReference type="EMBL" id="CM000640">
    <property type="protein sequence ID" value="EED94086.1"/>
    <property type="molecule type" value="Genomic_DNA"/>
</dbReference>
<accession>B8BWS8</accession>
<gene>
    <name evidence="1" type="ORF">THAPSDRAFT_3093</name>
</gene>
<name>B8BWS8_THAPS</name>